<keyword evidence="3" id="KW-1185">Reference proteome</keyword>
<dbReference type="RefSeq" id="WP_146150198.1">
    <property type="nucleotide sequence ID" value="NZ_BSRZ01000002.1"/>
</dbReference>
<evidence type="ECO:0000313" key="3">
    <source>
        <dbReference type="Proteomes" id="UP001165124"/>
    </source>
</evidence>
<evidence type="ECO:0000313" key="2">
    <source>
        <dbReference type="EMBL" id="GLW62941.1"/>
    </source>
</evidence>
<dbReference type="EMBL" id="BSRZ01000002">
    <property type="protein sequence ID" value="GLW62941.1"/>
    <property type="molecule type" value="Genomic_DNA"/>
</dbReference>
<gene>
    <name evidence="2" type="ORF">Arub01_11850</name>
</gene>
<name>A0A9W6UST0_9ACTN</name>
<organism evidence="2 3">
    <name type="scientific">Actinomadura rubrobrunea</name>
    <dbReference type="NCBI Taxonomy" id="115335"/>
    <lineage>
        <taxon>Bacteria</taxon>
        <taxon>Bacillati</taxon>
        <taxon>Actinomycetota</taxon>
        <taxon>Actinomycetes</taxon>
        <taxon>Streptosporangiales</taxon>
        <taxon>Thermomonosporaceae</taxon>
        <taxon>Actinomadura</taxon>
    </lineage>
</organism>
<sequence>MAASDMVQQAFPERFAAQRTKIIHMRGPRLFDEGRAESTARNAGPRAERTPINEQRPTAF</sequence>
<dbReference type="AlphaFoldDB" id="A0A9W6UST0"/>
<evidence type="ECO:0000256" key="1">
    <source>
        <dbReference type="SAM" id="MobiDB-lite"/>
    </source>
</evidence>
<feature type="compositionally biased region" description="Basic and acidic residues" evidence="1">
    <location>
        <begin position="29"/>
        <end position="38"/>
    </location>
</feature>
<reference evidence="2" key="1">
    <citation type="submission" date="2023-02" db="EMBL/GenBank/DDBJ databases">
        <title>Actinomadura rubrobrunea NBRC 14622.</title>
        <authorList>
            <person name="Ichikawa N."/>
            <person name="Sato H."/>
            <person name="Tonouchi N."/>
        </authorList>
    </citation>
    <scope>NUCLEOTIDE SEQUENCE</scope>
    <source>
        <strain evidence="2">NBRC 14622</strain>
    </source>
</reference>
<comment type="caution">
    <text evidence="2">The sequence shown here is derived from an EMBL/GenBank/DDBJ whole genome shotgun (WGS) entry which is preliminary data.</text>
</comment>
<accession>A0A9W6UST0</accession>
<dbReference type="Proteomes" id="UP001165124">
    <property type="component" value="Unassembled WGS sequence"/>
</dbReference>
<proteinExistence type="predicted"/>
<feature type="region of interest" description="Disordered" evidence="1">
    <location>
        <begin position="26"/>
        <end position="60"/>
    </location>
</feature>
<protein>
    <submittedName>
        <fullName evidence="2">Uncharacterized protein</fullName>
    </submittedName>
</protein>